<evidence type="ECO:0000313" key="3">
    <source>
        <dbReference type="Proteomes" id="UP000634136"/>
    </source>
</evidence>
<name>A0A834SLA7_9FABA</name>
<feature type="compositionally biased region" description="Basic residues" evidence="1">
    <location>
        <begin position="39"/>
        <end position="49"/>
    </location>
</feature>
<dbReference type="Proteomes" id="UP000634136">
    <property type="component" value="Unassembled WGS sequence"/>
</dbReference>
<reference evidence="2" key="1">
    <citation type="submission" date="2020-09" db="EMBL/GenBank/DDBJ databases">
        <title>Genome-Enabled Discovery of Anthraquinone Biosynthesis in Senna tora.</title>
        <authorList>
            <person name="Kang S.-H."/>
            <person name="Pandey R.P."/>
            <person name="Lee C.-M."/>
            <person name="Sim J.-S."/>
            <person name="Jeong J.-T."/>
            <person name="Choi B.-S."/>
            <person name="Jung M."/>
            <person name="Ginzburg D."/>
            <person name="Zhao K."/>
            <person name="Won S.Y."/>
            <person name="Oh T.-J."/>
            <person name="Yu Y."/>
            <person name="Kim N.-H."/>
            <person name="Lee O.R."/>
            <person name="Lee T.-H."/>
            <person name="Bashyal P."/>
            <person name="Kim T.-S."/>
            <person name="Lee W.-H."/>
            <person name="Kawkins C."/>
            <person name="Kim C.-K."/>
            <person name="Kim J.S."/>
            <person name="Ahn B.O."/>
            <person name="Rhee S.Y."/>
            <person name="Sohng J.K."/>
        </authorList>
    </citation>
    <scope>NUCLEOTIDE SEQUENCE</scope>
    <source>
        <tissue evidence="2">Leaf</tissue>
    </source>
</reference>
<evidence type="ECO:0000313" key="2">
    <source>
        <dbReference type="EMBL" id="KAF7805974.1"/>
    </source>
</evidence>
<feature type="region of interest" description="Disordered" evidence="1">
    <location>
        <begin position="1"/>
        <end position="58"/>
    </location>
</feature>
<dbReference type="AlphaFoldDB" id="A0A834SLA7"/>
<accession>A0A834SLA7</accession>
<evidence type="ECO:0000256" key="1">
    <source>
        <dbReference type="SAM" id="MobiDB-lite"/>
    </source>
</evidence>
<dbReference type="EMBL" id="JAAIUW010000012">
    <property type="protein sequence ID" value="KAF7805974.1"/>
    <property type="molecule type" value="Genomic_DNA"/>
</dbReference>
<comment type="caution">
    <text evidence="2">The sequence shown here is derived from an EMBL/GenBank/DDBJ whole genome shotgun (WGS) entry which is preliminary data.</text>
</comment>
<gene>
    <name evidence="2" type="ORF">G2W53_038135</name>
</gene>
<feature type="compositionally biased region" description="Polar residues" evidence="1">
    <location>
        <begin position="13"/>
        <end position="23"/>
    </location>
</feature>
<organism evidence="2 3">
    <name type="scientific">Senna tora</name>
    <dbReference type="NCBI Taxonomy" id="362788"/>
    <lineage>
        <taxon>Eukaryota</taxon>
        <taxon>Viridiplantae</taxon>
        <taxon>Streptophyta</taxon>
        <taxon>Embryophyta</taxon>
        <taxon>Tracheophyta</taxon>
        <taxon>Spermatophyta</taxon>
        <taxon>Magnoliopsida</taxon>
        <taxon>eudicotyledons</taxon>
        <taxon>Gunneridae</taxon>
        <taxon>Pentapetalae</taxon>
        <taxon>rosids</taxon>
        <taxon>fabids</taxon>
        <taxon>Fabales</taxon>
        <taxon>Fabaceae</taxon>
        <taxon>Caesalpinioideae</taxon>
        <taxon>Cassia clade</taxon>
        <taxon>Senna</taxon>
    </lineage>
</organism>
<keyword evidence="3" id="KW-1185">Reference proteome</keyword>
<sequence>MRGKESQLHKSPVKSSQKKTSSEIAIPKGFRNNPETTKPLRKRKWRRSRAPLTPSETRTCTSGFEAEVGNINSGFLSLAYRLGFSVAILPLISIHPLLSTVSVRFGTFWYDAIQAHMHHHSRACILR</sequence>
<protein>
    <submittedName>
        <fullName evidence="2">Uncharacterized protein</fullName>
    </submittedName>
</protein>
<proteinExistence type="predicted"/>